<comment type="caution">
    <text evidence="8">The sequence shown here is derived from an EMBL/GenBank/DDBJ whole genome shotgun (WGS) entry which is preliminary data.</text>
</comment>
<feature type="transmembrane region" description="Helical" evidence="7">
    <location>
        <begin position="232"/>
        <end position="252"/>
    </location>
</feature>
<evidence type="ECO:0000256" key="6">
    <source>
        <dbReference type="ARBA" id="ARBA00023136"/>
    </source>
</evidence>
<dbReference type="Pfam" id="PF13440">
    <property type="entry name" value="Polysacc_synt_3"/>
    <property type="match status" value="1"/>
</dbReference>
<evidence type="ECO:0000256" key="3">
    <source>
        <dbReference type="ARBA" id="ARBA00022475"/>
    </source>
</evidence>
<feature type="transmembrane region" description="Helical" evidence="7">
    <location>
        <begin position="136"/>
        <end position="153"/>
    </location>
</feature>
<gene>
    <name evidence="8" type="ORF">LNKW23_23880</name>
</gene>
<dbReference type="PANTHER" id="PTHR30250:SF10">
    <property type="entry name" value="LIPOPOLYSACCHARIDE BIOSYNTHESIS PROTEIN WZXC"/>
    <property type="match status" value="1"/>
</dbReference>
<organism evidence="8 9">
    <name type="scientific">Paralimibaculum aggregatum</name>
    <dbReference type="NCBI Taxonomy" id="3036245"/>
    <lineage>
        <taxon>Bacteria</taxon>
        <taxon>Pseudomonadati</taxon>
        <taxon>Pseudomonadota</taxon>
        <taxon>Alphaproteobacteria</taxon>
        <taxon>Rhodobacterales</taxon>
        <taxon>Paracoccaceae</taxon>
        <taxon>Paralimibaculum</taxon>
    </lineage>
</organism>
<evidence type="ECO:0000256" key="4">
    <source>
        <dbReference type="ARBA" id="ARBA00022692"/>
    </source>
</evidence>
<feature type="transmembrane region" description="Helical" evidence="7">
    <location>
        <begin position="202"/>
        <end position="220"/>
    </location>
</feature>
<feature type="transmembrane region" description="Helical" evidence="7">
    <location>
        <begin position="438"/>
        <end position="457"/>
    </location>
</feature>
<dbReference type="PANTHER" id="PTHR30250">
    <property type="entry name" value="PST FAMILY PREDICTED COLANIC ACID TRANSPORTER"/>
    <property type="match status" value="1"/>
</dbReference>
<feature type="transmembrane region" description="Helical" evidence="7">
    <location>
        <begin position="382"/>
        <end position="400"/>
    </location>
</feature>
<keyword evidence="6 7" id="KW-0472">Membrane</keyword>
<feature type="transmembrane region" description="Helical" evidence="7">
    <location>
        <begin position="469"/>
        <end position="486"/>
    </location>
</feature>
<evidence type="ECO:0000313" key="9">
    <source>
        <dbReference type="Proteomes" id="UP001239909"/>
    </source>
</evidence>
<dbReference type="EMBL" id="BSYI01000016">
    <property type="protein sequence ID" value="GMG83175.1"/>
    <property type="molecule type" value="Genomic_DNA"/>
</dbReference>
<keyword evidence="4 7" id="KW-0812">Transmembrane</keyword>
<keyword evidence="5 7" id="KW-1133">Transmembrane helix</keyword>
<keyword evidence="9" id="KW-1185">Reference proteome</keyword>
<accession>A0ABQ6LIR3</accession>
<sequence>MSSGEPPEPPPGRAGRQVFETDHLLAGLGRHAARGSLIAVSAQTARMAVQIAAMAILARLLAPADFGLAAMALACTGLLAMFTDLGLSAAAVQRDRLTHSLASALFGCNLAGGLAAMALLIAASPLVGRMFGEPRLVPLMMVLAVVLPLEAAGRQHAALLQRGMRFGALEGTALAAQAVGAAAAVGLALGGAGYWALAAQPLIAAGLGSALLWLACPWRPGRVRDWRGARSALLFGLDMTGFQILNQIHRQVDDLLIGWRWGAVDLGFYNRAYALMMLPIRLLSGPIGAVAIAALSRIKHDPAAWLRLYCRAIGGVMLVAAPVAILLALLAPQIVRLLFGPGWDPASEIFARLSLCILAQPVMSSVGWLWVSRGATRAMLRWAAGSIPLMVLAMLAGLPFGAVGVATGYAVSICLLTPVCLVFAARGLGFGLAPVRRALAPPLAGALAAYLAVRLLLPAAPAEAFGPALLGAGVFVLLYLGFTYALDRRTIRRMAELVSLLRGGGG</sequence>
<feature type="transmembrane region" description="Helical" evidence="7">
    <location>
        <begin position="104"/>
        <end position="124"/>
    </location>
</feature>
<dbReference type="Proteomes" id="UP001239909">
    <property type="component" value="Unassembled WGS sequence"/>
</dbReference>
<feature type="transmembrane region" description="Helical" evidence="7">
    <location>
        <begin position="349"/>
        <end position="370"/>
    </location>
</feature>
<feature type="transmembrane region" description="Helical" evidence="7">
    <location>
        <begin position="406"/>
        <end position="426"/>
    </location>
</feature>
<feature type="transmembrane region" description="Helical" evidence="7">
    <location>
        <begin position="68"/>
        <end position="92"/>
    </location>
</feature>
<keyword evidence="3" id="KW-1003">Cell membrane</keyword>
<feature type="transmembrane region" description="Helical" evidence="7">
    <location>
        <begin position="308"/>
        <end position="329"/>
    </location>
</feature>
<reference evidence="8 9" key="1">
    <citation type="submission" date="2023-04" db="EMBL/GenBank/DDBJ databases">
        <title>Marinoamorphus aggregata gen. nov., sp. Nov., isolate from tissue of brittle star Ophioplocus japonicus.</title>
        <authorList>
            <person name="Kawano K."/>
            <person name="Sawayama S."/>
            <person name="Nakagawa S."/>
        </authorList>
    </citation>
    <scope>NUCLEOTIDE SEQUENCE [LARGE SCALE GENOMIC DNA]</scope>
    <source>
        <strain evidence="8 9">NKW23</strain>
    </source>
</reference>
<comment type="similarity">
    <text evidence="2">Belongs to the polysaccharide synthase family.</text>
</comment>
<dbReference type="CDD" id="cd13127">
    <property type="entry name" value="MATE_tuaB_like"/>
    <property type="match status" value="1"/>
</dbReference>
<name>A0ABQ6LIR3_9RHOB</name>
<feature type="transmembrane region" description="Helical" evidence="7">
    <location>
        <begin position="272"/>
        <end position="296"/>
    </location>
</feature>
<evidence type="ECO:0000256" key="7">
    <source>
        <dbReference type="SAM" id="Phobius"/>
    </source>
</evidence>
<evidence type="ECO:0000256" key="5">
    <source>
        <dbReference type="ARBA" id="ARBA00022989"/>
    </source>
</evidence>
<protein>
    <submittedName>
        <fullName evidence="8">Lipopolysaccharide biosynthesis protein</fullName>
    </submittedName>
</protein>
<proteinExistence type="inferred from homology"/>
<dbReference type="InterPro" id="IPR050833">
    <property type="entry name" value="Poly_Biosynth_Transport"/>
</dbReference>
<comment type="subcellular location">
    <subcellularLocation>
        <location evidence="1">Cell membrane</location>
        <topology evidence="1">Multi-pass membrane protein</topology>
    </subcellularLocation>
</comment>
<evidence type="ECO:0000256" key="2">
    <source>
        <dbReference type="ARBA" id="ARBA00007430"/>
    </source>
</evidence>
<dbReference type="RefSeq" id="WP_285671971.1">
    <property type="nucleotide sequence ID" value="NZ_BSYI01000016.1"/>
</dbReference>
<evidence type="ECO:0000256" key="1">
    <source>
        <dbReference type="ARBA" id="ARBA00004651"/>
    </source>
</evidence>
<feature type="transmembrane region" description="Helical" evidence="7">
    <location>
        <begin position="174"/>
        <end position="196"/>
    </location>
</feature>
<evidence type="ECO:0000313" key="8">
    <source>
        <dbReference type="EMBL" id="GMG83175.1"/>
    </source>
</evidence>